<gene>
    <name evidence="1" type="ORF">NDU88_001312</name>
</gene>
<protein>
    <submittedName>
        <fullName evidence="1">Uncharacterized protein</fullName>
    </submittedName>
</protein>
<sequence length="76" mass="8811">MKRCMRLCTRLLGDYVDLNHKALHRHVGNQMTSCDVQRYTRQGRLLELVTHDAASQKKAVLCESKENSPRACLQRK</sequence>
<keyword evidence="2" id="KW-1185">Reference proteome</keyword>
<evidence type="ECO:0000313" key="2">
    <source>
        <dbReference type="Proteomes" id="UP001066276"/>
    </source>
</evidence>
<dbReference type="Proteomes" id="UP001066276">
    <property type="component" value="Chromosome 3_1"/>
</dbReference>
<comment type="caution">
    <text evidence="1">The sequence shown here is derived from an EMBL/GenBank/DDBJ whole genome shotgun (WGS) entry which is preliminary data.</text>
</comment>
<accession>A0AAV7U7J3</accession>
<dbReference type="AlphaFoldDB" id="A0AAV7U7J3"/>
<evidence type="ECO:0000313" key="1">
    <source>
        <dbReference type="EMBL" id="KAJ1184506.1"/>
    </source>
</evidence>
<reference evidence="1" key="1">
    <citation type="journal article" date="2022" name="bioRxiv">
        <title>Sequencing and chromosome-scale assembly of the giantPleurodeles waltlgenome.</title>
        <authorList>
            <person name="Brown T."/>
            <person name="Elewa A."/>
            <person name="Iarovenko S."/>
            <person name="Subramanian E."/>
            <person name="Araus A.J."/>
            <person name="Petzold A."/>
            <person name="Susuki M."/>
            <person name="Suzuki K.-i.T."/>
            <person name="Hayashi T."/>
            <person name="Toyoda A."/>
            <person name="Oliveira C."/>
            <person name="Osipova E."/>
            <person name="Leigh N.D."/>
            <person name="Simon A."/>
            <person name="Yun M.H."/>
        </authorList>
    </citation>
    <scope>NUCLEOTIDE SEQUENCE</scope>
    <source>
        <strain evidence="1">20211129_DDA</strain>
        <tissue evidence="1">Liver</tissue>
    </source>
</reference>
<dbReference type="EMBL" id="JANPWB010000005">
    <property type="protein sequence ID" value="KAJ1184506.1"/>
    <property type="molecule type" value="Genomic_DNA"/>
</dbReference>
<organism evidence="1 2">
    <name type="scientific">Pleurodeles waltl</name>
    <name type="common">Iberian ribbed newt</name>
    <dbReference type="NCBI Taxonomy" id="8319"/>
    <lineage>
        <taxon>Eukaryota</taxon>
        <taxon>Metazoa</taxon>
        <taxon>Chordata</taxon>
        <taxon>Craniata</taxon>
        <taxon>Vertebrata</taxon>
        <taxon>Euteleostomi</taxon>
        <taxon>Amphibia</taxon>
        <taxon>Batrachia</taxon>
        <taxon>Caudata</taxon>
        <taxon>Salamandroidea</taxon>
        <taxon>Salamandridae</taxon>
        <taxon>Pleurodelinae</taxon>
        <taxon>Pleurodeles</taxon>
    </lineage>
</organism>
<proteinExistence type="predicted"/>
<name>A0AAV7U7J3_PLEWA</name>